<evidence type="ECO:0000313" key="2">
    <source>
        <dbReference type="EMBL" id="SDO28343.1"/>
    </source>
</evidence>
<protein>
    <submittedName>
        <fullName evidence="2">PLD-like domain-containing protein</fullName>
    </submittedName>
</protein>
<dbReference type="SUPFAM" id="SSF56024">
    <property type="entry name" value="Phospholipase D/nuclease"/>
    <property type="match status" value="1"/>
</dbReference>
<dbReference type="CDD" id="cd09117">
    <property type="entry name" value="PLDc_Bfil_DEXD_like"/>
    <property type="match status" value="1"/>
</dbReference>
<proteinExistence type="predicted"/>
<reference evidence="3" key="1">
    <citation type="submission" date="2016-10" db="EMBL/GenBank/DDBJ databases">
        <authorList>
            <person name="Varghese N."/>
            <person name="Submissions S."/>
        </authorList>
    </citation>
    <scope>NUCLEOTIDE SEQUENCE [LARGE SCALE GENOMIC DNA]</scope>
    <source>
        <strain evidence="3">CGMCC 1.6494</strain>
    </source>
</reference>
<dbReference type="EMBL" id="FNII01000019">
    <property type="protein sequence ID" value="SDO28343.1"/>
    <property type="molecule type" value="Genomic_DNA"/>
</dbReference>
<dbReference type="Proteomes" id="UP000199677">
    <property type="component" value="Unassembled WGS sequence"/>
</dbReference>
<name>A0A1H0IAD8_9GAMM</name>
<dbReference type="PROSITE" id="PS50035">
    <property type="entry name" value="PLD"/>
    <property type="match status" value="1"/>
</dbReference>
<dbReference type="GO" id="GO:0003824">
    <property type="term" value="F:catalytic activity"/>
    <property type="evidence" value="ECO:0007669"/>
    <property type="project" value="InterPro"/>
</dbReference>
<keyword evidence="3" id="KW-1185">Reference proteome</keyword>
<accession>A0A1H0IAD8</accession>
<dbReference type="InterPro" id="IPR025202">
    <property type="entry name" value="PLD-like_dom"/>
</dbReference>
<dbReference type="Gene3D" id="3.30.870.10">
    <property type="entry name" value="Endonuclease Chain A"/>
    <property type="match status" value="1"/>
</dbReference>
<sequence length="344" mass="38535">MVITVPEKLRSTLAEVAPTHVAVAYLGSGWQEYLTNLDALEAIVVSPTIGSYPGALTELLDEANQHDFRVYFRNTLHAKLFVGDDACLIGSANLSQNGFDGGLNEAAVYLTDSKSVDQAHDVFETLKQGAVHDTDKQRSMIRELWPKWNLARRNNVLPNEGGERPQGTILDWKPGYECVWLAWVDKDEKPILNESNVREAVPEIGVHQPEQYFDGYTNLVEGDDVRVGDWLIIWVAKGDSTPNLGMSPYWMRVDQLISGGVVEDGEEDYTLLAVMLPSHSDVTPPFDIDGDPVVKHLIKQLLASGDYPKLMWSVDNAPWCFTEAWEDNQRFLVELQQAYSKEVS</sequence>
<evidence type="ECO:0000259" key="1">
    <source>
        <dbReference type="PROSITE" id="PS50035"/>
    </source>
</evidence>
<dbReference type="GO" id="GO:0006793">
    <property type="term" value="P:phosphorus metabolic process"/>
    <property type="evidence" value="ECO:0007669"/>
    <property type="project" value="UniProtKB-ARBA"/>
</dbReference>
<evidence type="ECO:0000313" key="3">
    <source>
        <dbReference type="Proteomes" id="UP000199677"/>
    </source>
</evidence>
<dbReference type="InterPro" id="IPR001736">
    <property type="entry name" value="PLipase_D/transphosphatidylase"/>
</dbReference>
<dbReference type="AlphaFoldDB" id="A0A1H0IAD8"/>
<organism evidence="2 3">
    <name type="scientific">Vreelandella arcis</name>
    <dbReference type="NCBI Taxonomy" id="416873"/>
    <lineage>
        <taxon>Bacteria</taxon>
        <taxon>Pseudomonadati</taxon>
        <taxon>Pseudomonadota</taxon>
        <taxon>Gammaproteobacteria</taxon>
        <taxon>Oceanospirillales</taxon>
        <taxon>Halomonadaceae</taxon>
        <taxon>Vreelandella</taxon>
    </lineage>
</organism>
<gene>
    <name evidence="2" type="ORF">SAMN04487951_11920</name>
</gene>
<feature type="domain" description="PLD phosphodiesterase" evidence="1">
    <location>
        <begin position="72"/>
        <end position="98"/>
    </location>
</feature>
<dbReference type="Pfam" id="PF13091">
    <property type="entry name" value="PLDc_2"/>
    <property type="match status" value="1"/>
</dbReference>